<keyword evidence="2" id="KW-1185">Reference proteome</keyword>
<evidence type="ECO:0000313" key="1">
    <source>
        <dbReference type="EMBL" id="RDV14204.1"/>
    </source>
</evidence>
<accession>A0A3D8LA45</accession>
<name>A0A3D8LA45_9BACT</name>
<dbReference type="Gene3D" id="2.40.160.20">
    <property type="match status" value="1"/>
</dbReference>
<dbReference type="AlphaFoldDB" id="A0A3D8LA45"/>
<dbReference type="EMBL" id="QRGR01000017">
    <property type="protein sequence ID" value="RDV14204.1"/>
    <property type="molecule type" value="Genomic_DNA"/>
</dbReference>
<dbReference type="GO" id="GO:0016787">
    <property type="term" value="F:hydrolase activity"/>
    <property type="evidence" value="ECO:0007669"/>
    <property type="project" value="UniProtKB-KW"/>
</dbReference>
<reference evidence="2" key="1">
    <citation type="submission" date="2018-08" db="EMBL/GenBank/DDBJ databases">
        <authorList>
            <person name="Liu Z.-W."/>
            <person name="Du Z.-J."/>
        </authorList>
    </citation>
    <scope>NUCLEOTIDE SEQUENCE [LARGE SCALE GENOMIC DNA]</scope>
    <source>
        <strain evidence="2">H4X</strain>
    </source>
</reference>
<comment type="caution">
    <text evidence="1">The sequence shown here is derived from an EMBL/GenBank/DDBJ whole genome shotgun (WGS) entry which is preliminary data.</text>
</comment>
<dbReference type="OrthoDB" id="627554at2"/>
<dbReference type="Pfam" id="PF09411">
    <property type="entry name" value="PagL"/>
    <property type="match status" value="1"/>
</dbReference>
<keyword evidence="1" id="KW-0378">Hydrolase</keyword>
<protein>
    <submittedName>
        <fullName evidence="1">Acyloxyacyl hydrolase</fullName>
    </submittedName>
</protein>
<dbReference type="InterPro" id="IPR018550">
    <property type="entry name" value="Lipid-A_deacylase-rel"/>
</dbReference>
<proteinExistence type="predicted"/>
<organism evidence="1 2">
    <name type="scientific">Pontibacter diazotrophicus</name>
    <dbReference type="NCBI Taxonomy" id="1400979"/>
    <lineage>
        <taxon>Bacteria</taxon>
        <taxon>Pseudomonadati</taxon>
        <taxon>Bacteroidota</taxon>
        <taxon>Cytophagia</taxon>
        <taxon>Cytophagales</taxon>
        <taxon>Hymenobacteraceae</taxon>
        <taxon>Pontibacter</taxon>
    </lineage>
</organism>
<gene>
    <name evidence="1" type="ORF">DXT99_15540</name>
</gene>
<dbReference type="Proteomes" id="UP000256708">
    <property type="component" value="Unassembled WGS sequence"/>
</dbReference>
<evidence type="ECO:0000313" key="2">
    <source>
        <dbReference type="Proteomes" id="UP000256708"/>
    </source>
</evidence>
<sequence length="379" mass="43352">MLKFLSVALCGFYRYLLISLLILFCLIPEVHAQDSKQDSNMPWSFGVNGYYGTLFRYRSGLPALNFTHPLGVEVFANRHTVGKREWERHFNYPQIGYALAYYNYGVPDELGEAVTLTTYLDNAIIEGRKGSLRFNVGTGLVYSTRHYVPITNEQNKAIGSALAFSLRGTLRYEFPLSRHTFMNLNLAFRHFSNGGLDKPNNGMNFPLLGVGVRYQQGEVRYIEQNDTVAATIDKSIRLNLRVAAGVKEVLLIDEKHPVYTLSAYASKRITRTSSLLFGVDAFHDTALRNEFINMSLQPPDEELEPRMAGITVGHELHLNRFSFMFQFGRYVYQPYRLFPNNYQRYGLQYSFTRNLSTSAMLMVHTRTANVLEWGIGLHL</sequence>